<dbReference type="GO" id="GO:1901605">
    <property type="term" value="P:alpha-amino acid metabolic process"/>
    <property type="evidence" value="ECO:0007669"/>
    <property type="project" value="UniProtKB-ARBA"/>
</dbReference>
<reference evidence="7 8" key="1">
    <citation type="submission" date="2020-08" db="EMBL/GenBank/DDBJ databases">
        <title>Genomic Encyclopedia of Archaeal and Bacterial Type Strains, Phase II (KMG-II): from individual species to whole genera.</title>
        <authorList>
            <person name="Goeker M."/>
        </authorList>
    </citation>
    <scope>NUCLEOTIDE SEQUENCE [LARGE SCALE GENOMIC DNA]</scope>
    <source>
        <strain evidence="7 8">DSM 23288</strain>
    </source>
</reference>
<comment type="cofactor">
    <cofactor evidence="1">
        <name>pyridoxal 5'-phosphate</name>
        <dbReference type="ChEBI" id="CHEBI:597326"/>
    </cofactor>
</comment>
<dbReference type="InterPro" id="IPR027278">
    <property type="entry name" value="ACCD_DCysDesulf"/>
</dbReference>
<keyword evidence="3 5" id="KW-0663">Pyridoxal phosphate</keyword>
<comment type="similarity">
    <text evidence="2">Belongs to the ACC deaminase/D-cysteine desulfhydrase family.</text>
</comment>
<dbReference type="InterPro" id="IPR001926">
    <property type="entry name" value="TrpB-like_PALP"/>
</dbReference>
<dbReference type="EMBL" id="JACHNU010000001">
    <property type="protein sequence ID" value="MBB4660889.1"/>
    <property type="molecule type" value="Genomic_DNA"/>
</dbReference>
<evidence type="ECO:0000256" key="1">
    <source>
        <dbReference type="ARBA" id="ARBA00001933"/>
    </source>
</evidence>
<comment type="caution">
    <text evidence="7">The sequence shown here is derived from an EMBL/GenBank/DDBJ whole genome shotgun (WGS) entry which is preliminary data.</text>
</comment>
<keyword evidence="8" id="KW-1185">Reference proteome</keyword>
<organism evidence="7 8">
    <name type="scientific">Conexibacter arvalis</name>
    <dbReference type="NCBI Taxonomy" id="912552"/>
    <lineage>
        <taxon>Bacteria</taxon>
        <taxon>Bacillati</taxon>
        <taxon>Actinomycetota</taxon>
        <taxon>Thermoleophilia</taxon>
        <taxon>Solirubrobacterales</taxon>
        <taxon>Conexibacteraceae</taxon>
        <taxon>Conexibacter</taxon>
    </lineage>
</organism>
<dbReference type="Pfam" id="PF00291">
    <property type="entry name" value="PALP"/>
    <property type="match status" value="1"/>
</dbReference>
<gene>
    <name evidence="7" type="ORF">BDZ31_000462</name>
</gene>
<feature type="domain" description="Tryptophan synthase beta chain-like PALP" evidence="6">
    <location>
        <begin position="28"/>
        <end position="339"/>
    </location>
</feature>
<dbReference type="AlphaFoldDB" id="A0A840I7M9"/>
<accession>A0A840I7M9</accession>
<evidence type="ECO:0000256" key="4">
    <source>
        <dbReference type="PIRSR" id="PIRSR006278-1"/>
    </source>
</evidence>
<evidence type="ECO:0000256" key="3">
    <source>
        <dbReference type="ARBA" id="ARBA00022898"/>
    </source>
</evidence>
<name>A0A840I7M9_9ACTN</name>
<dbReference type="InterPro" id="IPR036052">
    <property type="entry name" value="TrpB-like_PALP_sf"/>
</dbReference>
<evidence type="ECO:0000313" key="7">
    <source>
        <dbReference type="EMBL" id="MBB4660889.1"/>
    </source>
</evidence>
<dbReference type="PANTHER" id="PTHR43780:SF2">
    <property type="entry name" value="1-AMINOCYCLOPROPANE-1-CARBOXYLATE DEAMINASE-RELATED"/>
    <property type="match status" value="1"/>
</dbReference>
<feature type="active site" description="Nucleophile" evidence="4">
    <location>
        <position position="93"/>
    </location>
</feature>
<dbReference type="Proteomes" id="UP000585272">
    <property type="component" value="Unassembled WGS sequence"/>
</dbReference>
<dbReference type="GO" id="GO:0019148">
    <property type="term" value="F:D-cysteine desulfhydrase activity"/>
    <property type="evidence" value="ECO:0007669"/>
    <property type="project" value="TreeGrafter"/>
</dbReference>
<dbReference type="SUPFAM" id="SSF53686">
    <property type="entry name" value="Tryptophan synthase beta subunit-like PLP-dependent enzymes"/>
    <property type="match status" value="1"/>
</dbReference>
<dbReference type="PANTHER" id="PTHR43780">
    <property type="entry name" value="1-AMINOCYCLOPROPANE-1-CARBOXYLATE DEAMINASE-RELATED"/>
    <property type="match status" value="1"/>
</dbReference>
<sequence length="366" mass="37901">MSVAGAPGAIGPEALAERLAAFPRAGLGTFPTPLERWDRLAGQLGLGDRLLAKREDLSGLAFGGNKVRQLDLLLGDALAQGADTIVHGGALQSNYCRMLAAACARLGLDCQLVLSRAYGQPDDQGNVLLDLLAGATVHTIDGPLGADHEAVKARLAERLRERGRRPYLITYPRSETLGTVAFVEAALETLAQCDDPAGPTGGRRPELLVTAAVGSAQAGYLLGSRALGWELRVRGIAPLGAEYPVAETIAAAAGAAAELLGLPRALVARADVDNSAAHVGGGYAVPTPEGLAAIRRVARAEGVFLDPVYTGKAMAALIADAEAGALAREHERVLFLHTGGNVALFAYAPQLLDDLRAADGALLRPL</sequence>
<feature type="modified residue" description="N6-(pyridoxal phosphate)lysine" evidence="5">
    <location>
        <position position="66"/>
    </location>
</feature>
<evidence type="ECO:0000313" key="8">
    <source>
        <dbReference type="Proteomes" id="UP000585272"/>
    </source>
</evidence>
<dbReference type="RefSeq" id="WP_183338578.1">
    <property type="nucleotide sequence ID" value="NZ_JACHNU010000001.1"/>
</dbReference>
<evidence type="ECO:0000256" key="2">
    <source>
        <dbReference type="ARBA" id="ARBA00008639"/>
    </source>
</evidence>
<protein>
    <submittedName>
        <fullName evidence="7">1-aminocyclopropane-1-carboxylate deaminase/D-cysteine desulfhydrase-like pyridoxal-dependent ACC family enzyme</fullName>
    </submittedName>
</protein>
<proteinExistence type="inferred from homology"/>
<evidence type="ECO:0000259" key="6">
    <source>
        <dbReference type="Pfam" id="PF00291"/>
    </source>
</evidence>
<dbReference type="Gene3D" id="3.40.50.1100">
    <property type="match status" value="2"/>
</dbReference>
<evidence type="ECO:0000256" key="5">
    <source>
        <dbReference type="PIRSR" id="PIRSR006278-2"/>
    </source>
</evidence>
<dbReference type="PIRSF" id="PIRSF006278">
    <property type="entry name" value="ACCD_DCysDesulf"/>
    <property type="match status" value="1"/>
</dbReference>